<dbReference type="EMBL" id="LAZR01063064">
    <property type="protein sequence ID" value="KKK60247.1"/>
    <property type="molecule type" value="Genomic_DNA"/>
</dbReference>
<comment type="caution">
    <text evidence="1">The sequence shown here is derived from an EMBL/GenBank/DDBJ whole genome shotgun (WGS) entry which is preliminary data.</text>
</comment>
<protein>
    <submittedName>
        <fullName evidence="1">Uncharacterized protein</fullName>
    </submittedName>
</protein>
<evidence type="ECO:0000313" key="1">
    <source>
        <dbReference type="EMBL" id="KKK60247.1"/>
    </source>
</evidence>
<gene>
    <name evidence="1" type="ORF">LCGC14_3026260</name>
</gene>
<name>A0A0F8WTL9_9ZZZZ</name>
<dbReference type="AlphaFoldDB" id="A0A0F8WTL9"/>
<proteinExistence type="predicted"/>
<accession>A0A0F8WTL9</accession>
<organism evidence="1">
    <name type="scientific">marine sediment metagenome</name>
    <dbReference type="NCBI Taxonomy" id="412755"/>
    <lineage>
        <taxon>unclassified sequences</taxon>
        <taxon>metagenomes</taxon>
        <taxon>ecological metagenomes</taxon>
    </lineage>
</organism>
<sequence length="187" mass="21543">ERGTYTHEAFGRKQEFPSIHKILAPVIDHQAPDYALNRGRLVHLACEIIDKNLGGGLHMDSLHPELRPRVEAYLDFREYTGLKVFNLIEEPLVCLKNRYGGTPDRFTVARIILEIKNGPPIGWEGLQLAGQAGLIMARHSLRTPPIRMSVHLFPNGKWKPEYWRDPSDWRVFLSLLDVCNWRIRNGK</sequence>
<reference evidence="1" key="1">
    <citation type="journal article" date="2015" name="Nature">
        <title>Complex archaea that bridge the gap between prokaryotes and eukaryotes.</title>
        <authorList>
            <person name="Spang A."/>
            <person name="Saw J.H."/>
            <person name="Jorgensen S.L."/>
            <person name="Zaremba-Niedzwiedzka K."/>
            <person name="Martijn J."/>
            <person name="Lind A.E."/>
            <person name="van Eijk R."/>
            <person name="Schleper C."/>
            <person name="Guy L."/>
            <person name="Ettema T.J."/>
        </authorList>
    </citation>
    <scope>NUCLEOTIDE SEQUENCE</scope>
</reference>
<feature type="non-terminal residue" evidence="1">
    <location>
        <position position="1"/>
    </location>
</feature>